<dbReference type="FunFam" id="3.30.200.20:FF:000466">
    <property type="entry name" value="Putative LRR receptor-like serine/threonine-protein kinase"/>
    <property type="match status" value="1"/>
</dbReference>
<dbReference type="Pfam" id="PF12799">
    <property type="entry name" value="LRR_4"/>
    <property type="match status" value="1"/>
</dbReference>
<keyword evidence="3" id="KW-0433">Leucine-rich repeat</keyword>
<dbReference type="InterPro" id="IPR003591">
    <property type="entry name" value="Leu-rich_rpt_typical-subtyp"/>
</dbReference>
<dbReference type="GO" id="GO:0051707">
    <property type="term" value="P:response to other organism"/>
    <property type="evidence" value="ECO:0007669"/>
    <property type="project" value="UniProtKB-ARBA"/>
</dbReference>
<evidence type="ECO:0000256" key="10">
    <source>
        <dbReference type="ARBA" id="ARBA00023136"/>
    </source>
</evidence>
<dbReference type="STRING" id="35608.A0A2U1KY28"/>
<dbReference type="SUPFAM" id="SSF56112">
    <property type="entry name" value="Protein kinase-like (PK-like)"/>
    <property type="match status" value="1"/>
</dbReference>
<keyword evidence="7" id="KW-0547">Nucleotide-binding</keyword>
<dbReference type="InterPro" id="IPR000719">
    <property type="entry name" value="Prot_kinase_dom"/>
</dbReference>
<evidence type="ECO:0000256" key="5">
    <source>
        <dbReference type="ARBA" id="ARBA00022729"/>
    </source>
</evidence>
<comment type="subcellular location">
    <subcellularLocation>
        <location evidence="1">Membrane</location>
        <topology evidence="1">Single-pass type I membrane protein</topology>
    </subcellularLocation>
</comment>
<dbReference type="SMART" id="SM00369">
    <property type="entry name" value="LRR_TYP"/>
    <property type="match status" value="7"/>
</dbReference>
<organism evidence="16 17">
    <name type="scientific">Artemisia annua</name>
    <name type="common">Sweet wormwood</name>
    <dbReference type="NCBI Taxonomy" id="35608"/>
    <lineage>
        <taxon>Eukaryota</taxon>
        <taxon>Viridiplantae</taxon>
        <taxon>Streptophyta</taxon>
        <taxon>Embryophyta</taxon>
        <taxon>Tracheophyta</taxon>
        <taxon>Spermatophyta</taxon>
        <taxon>Magnoliopsida</taxon>
        <taxon>eudicotyledons</taxon>
        <taxon>Gunneridae</taxon>
        <taxon>Pentapetalae</taxon>
        <taxon>asterids</taxon>
        <taxon>campanulids</taxon>
        <taxon>Asterales</taxon>
        <taxon>Asteraceae</taxon>
        <taxon>Asteroideae</taxon>
        <taxon>Anthemideae</taxon>
        <taxon>Artemisiinae</taxon>
        <taxon>Artemisia</taxon>
    </lineage>
</organism>
<dbReference type="GO" id="GO:0006952">
    <property type="term" value="P:defense response"/>
    <property type="evidence" value="ECO:0007669"/>
    <property type="project" value="UniProtKB-ARBA"/>
</dbReference>
<keyword evidence="17" id="KW-1185">Reference proteome</keyword>
<feature type="signal peptide" evidence="14">
    <location>
        <begin position="1"/>
        <end position="21"/>
    </location>
</feature>
<dbReference type="Gene3D" id="3.30.200.20">
    <property type="entry name" value="Phosphorylase Kinase, domain 1"/>
    <property type="match status" value="1"/>
</dbReference>
<dbReference type="EMBL" id="PKPP01012963">
    <property type="protein sequence ID" value="PWA41614.1"/>
    <property type="molecule type" value="Genomic_DNA"/>
</dbReference>
<dbReference type="InterPro" id="IPR001611">
    <property type="entry name" value="Leu-rich_rpt"/>
</dbReference>
<dbReference type="FunFam" id="3.80.10.10:FF:000041">
    <property type="entry name" value="LRR receptor-like serine/threonine-protein kinase ERECTA"/>
    <property type="match status" value="1"/>
</dbReference>
<dbReference type="InterPro" id="IPR011009">
    <property type="entry name" value="Kinase-like_dom_sf"/>
</dbReference>
<evidence type="ECO:0000256" key="1">
    <source>
        <dbReference type="ARBA" id="ARBA00004479"/>
    </source>
</evidence>
<evidence type="ECO:0000259" key="15">
    <source>
        <dbReference type="PROSITE" id="PS50011"/>
    </source>
</evidence>
<feature type="transmembrane region" description="Helical" evidence="13">
    <location>
        <begin position="453"/>
        <end position="475"/>
    </location>
</feature>
<dbReference type="InterPro" id="IPR051824">
    <property type="entry name" value="LRR_Rcpt-Like_S/T_Kinase"/>
</dbReference>
<dbReference type="Pfam" id="PF13516">
    <property type="entry name" value="LRR_6"/>
    <property type="match status" value="1"/>
</dbReference>
<evidence type="ECO:0000256" key="6">
    <source>
        <dbReference type="ARBA" id="ARBA00022737"/>
    </source>
</evidence>
<dbReference type="InterPro" id="IPR032675">
    <property type="entry name" value="LRR_dom_sf"/>
</dbReference>
<dbReference type="PROSITE" id="PS51450">
    <property type="entry name" value="LRR"/>
    <property type="match status" value="3"/>
</dbReference>
<dbReference type="FunFam" id="3.80.10.10:FF:001678">
    <property type="entry name" value="Calmodulin-binding receptor kinase CaMRLK"/>
    <property type="match status" value="1"/>
</dbReference>
<keyword evidence="12" id="KW-0325">Glycoprotein</keyword>
<keyword evidence="16" id="KW-0808">Transferase</keyword>
<evidence type="ECO:0000256" key="9">
    <source>
        <dbReference type="ARBA" id="ARBA00022989"/>
    </source>
</evidence>
<evidence type="ECO:0000256" key="4">
    <source>
        <dbReference type="ARBA" id="ARBA00022692"/>
    </source>
</evidence>
<keyword evidence="2" id="KW-0597">Phosphoprotein</keyword>
<dbReference type="AlphaFoldDB" id="A0A2U1KY28"/>
<evidence type="ECO:0000256" key="8">
    <source>
        <dbReference type="ARBA" id="ARBA00022840"/>
    </source>
</evidence>
<dbReference type="PANTHER" id="PTHR48006">
    <property type="entry name" value="LEUCINE-RICH REPEAT-CONTAINING PROTEIN DDB_G0281931-RELATED"/>
    <property type="match status" value="1"/>
</dbReference>
<feature type="chain" id="PRO_5015769638" evidence="14">
    <location>
        <begin position="22"/>
        <end position="855"/>
    </location>
</feature>
<dbReference type="PROSITE" id="PS50011">
    <property type="entry name" value="PROTEIN_KINASE_DOM"/>
    <property type="match status" value="1"/>
</dbReference>
<sequence>MGFSFIGSVLFLALLFRSNFGQQQYEPIPNTDEYFVYDLFQKMGHVYNVSAPVCSWQVVVCDANQENVIGLSGASLGLFGSIPDNTIGKLTKIQSLDLSNNQITSLPNDFWSLNSLKSLNLSNNKISMSLPSNVGNFGSLERLDLSGNEFSGSVPDSISSLNSLQVINLKGNRFESTVPLGIISCRSLTFIDFSSNKFNGVLPNGFDSLPKLKSLNLAGNEVGGKGSDFAKLGSLTYLNISKNHFQGSVVEIFHELLEVVDLSSNRFEGHVSQVNFGSRLVYLDLSDNDISGESFGDLSQAHNLKHLNLAKNRFLEQRLIKIDSLRSLEYLNLSSTNLVGGIGNEIALLTHLKTLDLSSNHLTGKIPLLSLQKLQSLDLSFNNLTGEIPIVILKKLPWMERYNFSYNNLTLCDSAFSPETLQSAFFGSTNSCPIAVNPTSLKEKTRKHKGLELALVLTVSIIFLLGALLFCAFGCRKKTTMWAVKQDSYKEEQVISGPFSFQTDSTTWVADVKVATLVPVVIFEKPLLNFTFSDLLSATSNFDRGTLLAEGRFGPVYRGFLPGGIHVAVKVLVHGSTMTDQEAARELEYLGRIKHPNLVPLTGYCLAGEQRIAIYDYMENGNLHNLLHDLPLGVQTTEDWTSDTWEVDESNGNGIQNVGSEGLLTTWRFRHKIALGTARALAFLHHGCSPPIIHRDVKASSVYLDYSLEPRLSDFGLSKIFGNDLEDEITRGSHGYIPPEFQNRDGNSSPYVITPKSDVYGFGVILLELITGKKPVEDEYPDDNSSKDLNLVSWVRGLVRKNQGSQIIDPKIRGTGAETQMVEALKIGYLCTADLPAKRPSMQQVVGLLKDLEQL</sequence>
<feature type="domain" description="Protein kinase" evidence="15">
    <location>
        <begin position="542"/>
        <end position="855"/>
    </location>
</feature>
<keyword evidence="11" id="KW-0675">Receptor</keyword>
<evidence type="ECO:0000256" key="12">
    <source>
        <dbReference type="ARBA" id="ARBA00023180"/>
    </source>
</evidence>
<dbReference type="SUPFAM" id="SSF52058">
    <property type="entry name" value="L domain-like"/>
    <property type="match status" value="1"/>
</dbReference>
<dbReference type="OrthoDB" id="1394818at2759"/>
<comment type="caution">
    <text evidence="16">The sequence shown here is derived from an EMBL/GenBank/DDBJ whole genome shotgun (WGS) entry which is preliminary data.</text>
</comment>
<dbReference type="Proteomes" id="UP000245207">
    <property type="component" value="Unassembled WGS sequence"/>
</dbReference>
<evidence type="ECO:0000256" key="14">
    <source>
        <dbReference type="SAM" id="SignalP"/>
    </source>
</evidence>
<proteinExistence type="predicted"/>
<dbReference type="Pfam" id="PF13855">
    <property type="entry name" value="LRR_8"/>
    <property type="match status" value="1"/>
</dbReference>
<evidence type="ECO:0000313" key="17">
    <source>
        <dbReference type="Proteomes" id="UP000245207"/>
    </source>
</evidence>
<keyword evidence="6" id="KW-0677">Repeat</keyword>
<dbReference type="Gene3D" id="3.80.10.10">
    <property type="entry name" value="Ribonuclease Inhibitor"/>
    <property type="match status" value="3"/>
</dbReference>
<keyword evidence="16" id="KW-0418">Kinase</keyword>
<evidence type="ECO:0000313" key="16">
    <source>
        <dbReference type="EMBL" id="PWA41614.1"/>
    </source>
</evidence>
<evidence type="ECO:0000256" key="13">
    <source>
        <dbReference type="SAM" id="Phobius"/>
    </source>
</evidence>
<evidence type="ECO:0000256" key="11">
    <source>
        <dbReference type="ARBA" id="ARBA00023170"/>
    </source>
</evidence>
<dbReference type="PANTHER" id="PTHR48006:SF20">
    <property type="entry name" value="OS08G0276400 PROTEIN"/>
    <property type="match status" value="1"/>
</dbReference>
<keyword evidence="10 13" id="KW-0472">Membrane</keyword>
<dbReference type="GO" id="GO:0016020">
    <property type="term" value="C:membrane"/>
    <property type="evidence" value="ECO:0007669"/>
    <property type="project" value="UniProtKB-SubCell"/>
</dbReference>
<evidence type="ECO:0000256" key="7">
    <source>
        <dbReference type="ARBA" id="ARBA00022741"/>
    </source>
</evidence>
<dbReference type="SMART" id="SM00365">
    <property type="entry name" value="LRR_SD22"/>
    <property type="match status" value="4"/>
</dbReference>
<keyword evidence="4 13" id="KW-0812">Transmembrane</keyword>
<name>A0A2U1KY28_ARTAN</name>
<keyword evidence="8" id="KW-0067">ATP-binding</keyword>
<dbReference type="GO" id="GO:0004672">
    <property type="term" value="F:protein kinase activity"/>
    <property type="evidence" value="ECO:0007669"/>
    <property type="project" value="InterPro"/>
</dbReference>
<dbReference type="Pfam" id="PF07714">
    <property type="entry name" value="PK_Tyr_Ser-Thr"/>
    <property type="match status" value="1"/>
</dbReference>
<keyword evidence="5 14" id="KW-0732">Signal</keyword>
<reference evidence="16 17" key="1">
    <citation type="journal article" date="2018" name="Mol. Plant">
        <title>The genome of Artemisia annua provides insight into the evolution of Asteraceae family and artemisinin biosynthesis.</title>
        <authorList>
            <person name="Shen Q."/>
            <person name="Zhang L."/>
            <person name="Liao Z."/>
            <person name="Wang S."/>
            <person name="Yan T."/>
            <person name="Shi P."/>
            <person name="Liu M."/>
            <person name="Fu X."/>
            <person name="Pan Q."/>
            <person name="Wang Y."/>
            <person name="Lv Z."/>
            <person name="Lu X."/>
            <person name="Zhang F."/>
            <person name="Jiang W."/>
            <person name="Ma Y."/>
            <person name="Chen M."/>
            <person name="Hao X."/>
            <person name="Li L."/>
            <person name="Tang Y."/>
            <person name="Lv G."/>
            <person name="Zhou Y."/>
            <person name="Sun X."/>
            <person name="Brodelius P.E."/>
            <person name="Rose J.K.C."/>
            <person name="Tang K."/>
        </authorList>
    </citation>
    <scope>NUCLEOTIDE SEQUENCE [LARGE SCALE GENOMIC DNA]</scope>
    <source>
        <strain evidence="17">cv. Huhao1</strain>
        <tissue evidence="16">Leaf</tissue>
    </source>
</reference>
<dbReference type="GO" id="GO:0005524">
    <property type="term" value="F:ATP binding"/>
    <property type="evidence" value="ECO:0007669"/>
    <property type="project" value="UniProtKB-KW"/>
</dbReference>
<accession>A0A2U1KY28</accession>
<evidence type="ECO:0000256" key="2">
    <source>
        <dbReference type="ARBA" id="ARBA00022553"/>
    </source>
</evidence>
<dbReference type="Pfam" id="PF00560">
    <property type="entry name" value="LRR_1"/>
    <property type="match status" value="3"/>
</dbReference>
<gene>
    <name evidence="16" type="ORF">CTI12_AA543240</name>
</gene>
<evidence type="ECO:0000256" key="3">
    <source>
        <dbReference type="ARBA" id="ARBA00022614"/>
    </source>
</evidence>
<dbReference type="Gene3D" id="1.10.510.10">
    <property type="entry name" value="Transferase(Phosphotransferase) domain 1"/>
    <property type="match status" value="1"/>
</dbReference>
<protein>
    <submittedName>
        <fullName evidence="16">Leucine-rich repeat protein kinase family protein</fullName>
    </submittedName>
</protein>
<dbReference type="PRINTS" id="PR00019">
    <property type="entry name" value="LEURICHRPT"/>
</dbReference>
<dbReference type="InterPro" id="IPR025875">
    <property type="entry name" value="Leu-rich_rpt_4"/>
</dbReference>
<dbReference type="InterPro" id="IPR001245">
    <property type="entry name" value="Ser-Thr/Tyr_kinase_cat_dom"/>
</dbReference>
<keyword evidence="9 13" id="KW-1133">Transmembrane helix</keyword>